<dbReference type="Pfam" id="PF00226">
    <property type="entry name" value="DnaJ"/>
    <property type="match status" value="1"/>
</dbReference>
<protein>
    <recommendedName>
        <fullName evidence="7">J domain-containing protein</fullName>
    </recommendedName>
</protein>
<dbReference type="GO" id="GO:0003676">
    <property type="term" value="F:nucleic acid binding"/>
    <property type="evidence" value="ECO:0007669"/>
    <property type="project" value="InterPro"/>
</dbReference>
<dbReference type="PANTHER" id="PTHR44313">
    <property type="entry name" value="DNAJ HOMOLOG SUBFAMILY C MEMBER 17"/>
    <property type="match status" value="1"/>
</dbReference>
<comment type="caution">
    <text evidence="8">The sequence shown here is derived from an EMBL/GenBank/DDBJ whole genome shotgun (WGS) entry which is preliminary data.</text>
</comment>
<keyword evidence="9" id="KW-1185">Reference proteome</keyword>
<feature type="compositionally biased region" description="Basic and acidic residues" evidence="6">
    <location>
        <begin position="74"/>
        <end position="117"/>
    </location>
</feature>
<sequence length="445" mass="45924">MATLGKDKPSEAQLAQDWYATLGVTKDATDEAIQKSYRKLALKCHPDKNPDKPEAAALFDTLTRTKDFLLDSETRREYDAKRQAAEARARLKEQRDKGMGERRRRMKAELEARERKLAAAAAAPGGAQRGGSGAKSVLDRLKEEGRARREAAAAAQAARDAAAASSGARKRPRSEAGAELEERQVRVKWSRRRCSHGDDTLAVLFGRYGSVTAVSLTGTKGNSALVTFATPEAASAAAAALSNDDTLRATRVRGGDRAIPSHDADGDSGGGGGSGSGGAERGCVDHKDYESVVMMRMRQAAERQRLIREMEHREGIAPSAGAAAAGDATDDAARAAVGSGGRAAAAGEGGGHGAAAAAAAAPSLDEGDVLARMMRAAGAPPAAAAAAAATVVDGGSSGGDSSELEIGSEGRPSDKDGNRSSTMAINPREPCPLFVNVLDSGVGVH</sequence>
<dbReference type="SUPFAM" id="SSF54928">
    <property type="entry name" value="RNA-binding domain, RBD"/>
    <property type="match status" value="1"/>
</dbReference>
<dbReference type="SMART" id="SM00271">
    <property type="entry name" value="DnaJ"/>
    <property type="match status" value="1"/>
</dbReference>
<evidence type="ECO:0000313" key="9">
    <source>
        <dbReference type="Proteomes" id="UP000664859"/>
    </source>
</evidence>
<dbReference type="GO" id="GO:0005681">
    <property type="term" value="C:spliceosomal complex"/>
    <property type="evidence" value="ECO:0007669"/>
    <property type="project" value="TreeGrafter"/>
</dbReference>
<evidence type="ECO:0000256" key="5">
    <source>
        <dbReference type="ARBA" id="ARBA00023242"/>
    </source>
</evidence>
<accession>A0A835Z3J0</accession>
<dbReference type="EMBL" id="JAFCMP010000146">
    <property type="protein sequence ID" value="KAG5185002.1"/>
    <property type="molecule type" value="Genomic_DNA"/>
</dbReference>
<name>A0A835Z3J0_9STRA</name>
<gene>
    <name evidence="8" type="ORF">JKP88DRAFT_348407</name>
</gene>
<feature type="region of interest" description="Disordered" evidence="6">
    <location>
        <begin position="74"/>
        <end position="185"/>
    </location>
</feature>
<feature type="region of interest" description="Disordered" evidence="6">
    <location>
        <begin position="255"/>
        <end position="283"/>
    </location>
</feature>
<evidence type="ECO:0000256" key="3">
    <source>
        <dbReference type="ARBA" id="ARBA00022490"/>
    </source>
</evidence>
<evidence type="ECO:0000259" key="7">
    <source>
        <dbReference type="PROSITE" id="PS50076"/>
    </source>
</evidence>
<comment type="subcellular location">
    <subcellularLocation>
        <location evidence="2">Cytoplasm</location>
    </subcellularLocation>
    <subcellularLocation>
        <location evidence="1">Nucleus</location>
    </subcellularLocation>
</comment>
<dbReference type="PROSITE" id="PS50076">
    <property type="entry name" value="DNAJ_2"/>
    <property type="match status" value="1"/>
</dbReference>
<dbReference type="InterPro" id="IPR035979">
    <property type="entry name" value="RBD_domain_sf"/>
</dbReference>
<keyword evidence="4" id="KW-0143">Chaperone</keyword>
<dbReference type="InterPro" id="IPR001623">
    <property type="entry name" value="DnaJ_domain"/>
</dbReference>
<evidence type="ECO:0000256" key="2">
    <source>
        <dbReference type="ARBA" id="ARBA00004496"/>
    </source>
</evidence>
<dbReference type="GO" id="GO:0000390">
    <property type="term" value="P:spliceosomal complex disassembly"/>
    <property type="evidence" value="ECO:0007669"/>
    <property type="project" value="TreeGrafter"/>
</dbReference>
<dbReference type="Gene3D" id="3.30.70.330">
    <property type="match status" value="1"/>
</dbReference>
<dbReference type="PRINTS" id="PR00625">
    <property type="entry name" value="JDOMAIN"/>
</dbReference>
<feature type="compositionally biased region" description="Basic and acidic residues" evidence="6">
    <location>
        <begin position="255"/>
        <end position="265"/>
    </location>
</feature>
<dbReference type="CDD" id="cd06257">
    <property type="entry name" value="DnaJ"/>
    <property type="match status" value="1"/>
</dbReference>
<evidence type="ECO:0000313" key="8">
    <source>
        <dbReference type="EMBL" id="KAG5185002.1"/>
    </source>
</evidence>
<feature type="domain" description="J" evidence="7">
    <location>
        <begin position="17"/>
        <end position="82"/>
    </location>
</feature>
<evidence type="ECO:0000256" key="1">
    <source>
        <dbReference type="ARBA" id="ARBA00004123"/>
    </source>
</evidence>
<feature type="compositionally biased region" description="Basic and acidic residues" evidence="6">
    <location>
        <begin position="173"/>
        <end position="185"/>
    </location>
</feature>
<evidence type="ECO:0000256" key="4">
    <source>
        <dbReference type="ARBA" id="ARBA00023186"/>
    </source>
</evidence>
<evidence type="ECO:0000256" key="6">
    <source>
        <dbReference type="SAM" id="MobiDB-lite"/>
    </source>
</evidence>
<dbReference type="InterPro" id="IPR036869">
    <property type="entry name" value="J_dom_sf"/>
</dbReference>
<dbReference type="PANTHER" id="PTHR44313:SF1">
    <property type="entry name" value="DNAJ HOMOLOG SUBFAMILY C MEMBER 17"/>
    <property type="match status" value="1"/>
</dbReference>
<proteinExistence type="predicted"/>
<dbReference type="SUPFAM" id="SSF46565">
    <property type="entry name" value="Chaperone J-domain"/>
    <property type="match status" value="1"/>
</dbReference>
<dbReference type="OrthoDB" id="10250354at2759"/>
<feature type="compositionally biased region" description="Low complexity" evidence="6">
    <location>
        <begin position="152"/>
        <end position="167"/>
    </location>
</feature>
<dbReference type="Proteomes" id="UP000664859">
    <property type="component" value="Unassembled WGS sequence"/>
</dbReference>
<dbReference type="InterPro" id="IPR052094">
    <property type="entry name" value="Pre-mRNA-splicing_ERAD"/>
</dbReference>
<reference evidence="8" key="1">
    <citation type="submission" date="2021-02" db="EMBL/GenBank/DDBJ databases">
        <title>First Annotated Genome of the Yellow-green Alga Tribonema minus.</title>
        <authorList>
            <person name="Mahan K.M."/>
        </authorList>
    </citation>
    <scope>NUCLEOTIDE SEQUENCE</scope>
    <source>
        <strain evidence="8">UTEX B ZZ1240</strain>
    </source>
</reference>
<feature type="compositionally biased region" description="Low complexity" evidence="6">
    <location>
        <begin position="399"/>
        <end position="410"/>
    </location>
</feature>
<dbReference type="AlphaFoldDB" id="A0A835Z3J0"/>
<keyword evidence="3" id="KW-0963">Cytoplasm</keyword>
<feature type="compositionally biased region" description="Basic and acidic residues" evidence="6">
    <location>
        <begin position="137"/>
        <end position="151"/>
    </location>
</feature>
<dbReference type="InterPro" id="IPR012677">
    <property type="entry name" value="Nucleotide-bd_a/b_plait_sf"/>
</dbReference>
<organism evidence="8 9">
    <name type="scientific">Tribonema minus</name>
    <dbReference type="NCBI Taxonomy" id="303371"/>
    <lineage>
        <taxon>Eukaryota</taxon>
        <taxon>Sar</taxon>
        <taxon>Stramenopiles</taxon>
        <taxon>Ochrophyta</taxon>
        <taxon>PX clade</taxon>
        <taxon>Xanthophyceae</taxon>
        <taxon>Tribonematales</taxon>
        <taxon>Tribonemataceae</taxon>
        <taxon>Tribonema</taxon>
    </lineage>
</organism>
<dbReference type="GO" id="GO:0005737">
    <property type="term" value="C:cytoplasm"/>
    <property type="evidence" value="ECO:0007669"/>
    <property type="project" value="UniProtKB-SubCell"/>
</dbReference>
<feature type="compositionally biased region" description="Gly residues" evidence="6">
    <location>
        <begin position="267"/>
        <end position="280"/>
    </location>
</feature>
<keyword evidence="5" id="KW-0539">Nucleus</keyword>
<feature type="region of interest" description="Disordered" evidence="6">
    <location>
        <begin position="392"/>
        <end position="427"/>
    </location>
</feature>
<dbReference type="Gene3D" id="1.10.287.110">
    <property type="entry name" value="DnaJ domain"/>
    <property type="match status" value="1"/>
</dbReference>